<accession>A0A9P7YUF2</accession>
<dbReference type="Proteomes" id="UP000824998">
    <property type="component" value="Unassembled WGS sequence"/>
</dbReference>
<dbReference type="SMART" id="SM00317">
    <property type="entry name" value="SET"/>
    <property type="match status" value="1"/>
</dbReference>
<feature type="domain" description="SET" evidence="1">
    <location>
        <begin position="25"/>
        <end position="155"/>
    </location>
</feature>
<dbReference type="CDD" id="cd10540">
    <property type="entry name" value="SET_SpSet7-like"/>
    <property type="match status" value="1"/>
</dbReference>
<evidence type="ECO:0000259" key="1">
    <source>
        <dbReference type="PROSITE" id="PS50280"/>
    </source>
</evidence>
<name>A0A9P7YUF2_9HELO</name>
<dbReference type="SUPFAM" id="SSF82199">
    <property type="entry name" value="SET domain"/>
    <property type="match status" value="1"/>
</dbReference>
<dbReference type="PROSITE" id="PS50280">
    <property type="entry name" value="SET"/>
    <property type="match status" value="1"/>
</dbReference>
<dbReference type="Pfam" id="PF00856">
    <property type="entry name" value="SET"/>
    <property type="match status" value="1"/>
</dbReference>
<keyword evidence="3" id="KW-1185">Reference proteome</keyword>
<sequence length="185" mass="20851">MASSVTGSFTSSTRSNDGIPLRRAEGLMLVLNTPKGRGVFASRDIPGRTVLEVCPVLVLDPVENEEHIRNTELYHYTYNWPYTAPNQGKIPRKQVNGSSKPPTMTQAVILGLGSMFNHSAPNQNVGWERDIDRQLMTYTALRDIKAGEELCISYGQRLTFKDTEEELHSQSPDDWTEVMNYIDFI</sequence>
<reference evidence="2" key="1">
    <citation type="journal article" date="2021" name="IMA Fungus">
        <title>Genomic characterization of three marine fungi, including Emericellopsis atlantica sp. nov. with signatures of a generalist lifestyle and marine biomass degradation.</title>
        <authorList>
            <person name="Hagestad O.C."/>
            <person name="Hou L."/>
            <person name="Andersen J.H."/>
            <person name="Hansen E.H."/>
            <person name="Altermark B."/>
            <person name="Li C."/>
            <person name="Kuhnert E."/>
            <person name="Cox R.J."/>
            <person name="Crous P.W."/>
            <person name="Spatafora J.W."/>
            <person name="Lail K."/>
            <person name="Amirebrahimi M."/>
            <person name="Lipzen A."/>
            <person name="Pangilinan J."/>
            <person name="Andreopoulos W."/>
            <person name="Hayes R.D."/>
            <person name="Ng V."/>
            <person name="Grigoriev I.V."/>
            <person name="Jackson S.A."/>
            <person name="Sutton T.D.S."/>
            <person name="Dobson A.D.W."/>
            <person name="Rama T."/>
        </authorList>
    </citation>
    <scope>NUCLEOTIDE SEQUENCE</scope>
    <source>
        <strain evidence="2">TRa018bII</strain>
    </source>
</reference>
<evidence type="ECO:0000313" key="2">
    <source>
        <dbReference type="EMBL" id="KAG9239582.1"/>
    </source>
</evidence>
<dbReference type="InterPro" id="IPR046341">
    <property type="entry name" value="SET_dom_sf"/>
</dbReference>
<dbReference type="Gene3D" id="2.170.270.10">
    <property type="entry name" value="SET domain"/>
    <property type="match status" value="1"/>
</dbReference>
<dbReference type="InterPro" id="IPR001214">
    <property type="entry name" value="SET_dom"/>
</dbReference>
<protein>
    <recommendedName>
        <fullName evidence="1">SET domain-containing protein</fullName>
    </recommendedName>
</protein>
<evidence type="ECO:0000313" key="3">
    <source>
        <dbReference type="Proteomes" id="UP000824998"/>
    </source>
</evidence>
<comment type="caution">
    <text evidence="2">The sequence shown here is derived from an EMBL/GenBank/DDBJ whole genome shotgun (WGS) entry which is preliminary data.</text>
</comment>
<organism evidence="2 3">
    <name type="scientific">Amylocarpus encephaloides</name>
    <dbReference type="NCBI Taxonomy" id="45428"/>
    <lineage>
        <taxon>Eukaryota</taxon>
        <taxon>Fungi</taxon>
        <taxon>Dikarya</taxon>
        <taxon>Ascomycota</taxon>
        <taxon>Pezizomycotina</taxon>
        <taxon>Leotiomycetes</taxon>
        <taxon>Helotiales</taxon>
        <taxon>Helotiales incertae sedis</taxon>
        <taxon>Amylocarpus</taxon>
    </lineage>
</organism>
<proteinExistence type="predicted"/>
<dbReference type="EMBL" id="MU251357">
    <property type="protein sequence ID" value="KAG9239582.1"/>
    <property type="molecule type" value="Genomic_DNA"/>
</dbReference>
<dbReference type="OrthoDB" id="3180714at2759"/>
<gene>
    <name evidence="2" type="ORF">BJ875DRAFT_365447</name>
</gene>
<dbReference type="AlphaFoldDB" id="A0A9P7YUF2"/>